<dbReference type="InterPro" id="IPR036249">
    <property type="entry name" value="Thioredoxin-like_sf"/>
</dbReference>
<keyword evidence="2" id="KW-1185">Reference proteome</keyword>
<proteinExistence type="predicted"/>
<sequence>MNRLTLLTTRECHLCEAARADLDRVARETGVAWAEVDVADDAALAREYGDRLPVVLLDGREHGYWDVDVPRLKKDLAAGA</sequence>
<dbReference type="AlphaFoldDB" id="A0A1G6V5Y6"/>
<dbReference type="Gene3D" id="3.40.30.10">
    <property type="entry name" value="Glutaredoxin"/>
    <property type="match status" value="1"/>
</dbReference>
<dbReference type="RefSeq" id="WP_091032311.1">
    <property type="nucleotide sequence ID" value="NZ_FNAD01000004.1"/>
</dbReference>
<evidence type="ECO:0000313" key="2">
    <source>
        <dbReference type="Proteomes" id="UP000198949"/>
    </source>
</evidence>
<protein>
    <submittedName>
        <fullName evidence="1">Glutaredoxin</fullName>
    </submittedName>
</protein>
<dbReference type="SUPFAM" id="SSF52833">
    <property type="entry name" value="Thioredoxin-like"/>
    <property type="match status" value="1"/>
</dbReference>
<accession>A0A1G6V5Y6</accession>
<dbReference type="OrthoDB" id="8779161at2"/>
<organism evidence="1 2">
    <name type="scientific">Glycomyces harbinensis</name>
    <dbReference type="NCBI Taxonomy" id="58114"/>
    <lineage>
        <taxon>Bacteria</taxon>
        <taxon>Bacillati</taxon>
        <taxon>Actinomycetota</taxon>
        <taxon>Actinomycetes</taxon>
        <taxon>Glycomycetales</taxon>
        <taxon>Glycomycetaceae</taxon>
        <taxon>Glycomyces</taxon>
    </lineage>
</organism>
<dbReference type="Pfam" id="PF05768">
    <property type="entry name" value="Glrx-like"/>
    <property type="match status" value="1"/>
</dbReference>
<reference evidence="2" key="1">
    <citation type="submission" date="2016-10" db="EMBL/GenBank/DDBJ databases">
        <authorList>
            <person name="Varghese N."/>
            <person name="Submissions S."/>
        </authorList>
    </citation>
    <scope>NUCLEOTIDE SEQUENCE [LARGE SCALE GENOMIC DNA]</scope>
    <source>
        <strain evidence="2">CGMCC 4.3516</strain>
    </source>
</reference>
<dbReference type="Proteomes" id="UP000198949">
    <property type="component" value="Unassembled WGS sequence"/>
</dbReference>
<gene>
    <name evidence="1" type="ORF">SAMN05216270_104221</name>
</gene>
<dbReference type="InterPro" id="IPR008554">
    <property type="entry name" value="Glutaredoxin-like"/>
</dbReference>
<name>A0A1G6V5Y6_9ACTN</name>
<dbReference type="EMBL" id="FNAD01000004">
    <property type="protein sequence ID" value="SDD48948.1"/>
    <property type="molecule type" value="Genomic_DNA"/>
</dbReference>
<evidence type="ECO:0000313" key="1">
    <source>
        <dbReference type="EMBL" id="SDD48948.1"/>
    </source>
</evidence>
<dbReference type="STRING" id="58114.SAMN05216270_104221"/>